<feature type="domain" description="Smr" evidence="1">
    <location>
        <begin position="125"/>
        <end position="183"/>
    </location>
</feature>
<dbReference type="InterPro" id="IPR002625">
    <property type="entry name" value="Smr_dom"/>
</dbReference>
<proteinExistence type="predicted"/>
<evidence type="ECO:0000259" key="1">
    <source>
        <dbReference type="Pfam" id="PF01713"/>
    </source>
</evidence>
<keyword evidence="3" id="KW-1185">Reference proteome</keyword>
<dbReference type="RefSeq" id="WP_125018698.1">
    <property type="nucleotide sequence ID" value="NZ_RQVQ01000013.1"/>
</dbReference>
<evidence type="ECO:0000313" key="2">
    <source>
        <dbReference type="EMBL" id="RRJ90961.1"/>
    </source>
</evidence>
<dbReference type="OrthoDB" id="1524810at2"/>
<dbReference type="Gene3D" id="3.30.1370.110">
    <property type="match status" value="1"/>
</dbReference>
<name>A0A3P3W6Z8_9FLAO</name>
<evidence type="ECO:0000313" key="3">
    <source>
        <dbReference type="Proteomes" id="UP000275719"/>
    </source>
</evidence>
<reference evidence="2 3" key="1">
    <citation type="submission" date="2018-11" db="EMBL/GenBank/DDBJ databases">
        <title>Flavobacterium sp. nov., YIM 102701-2 draft genome.</title>
        <authorList>
            <person name="Li G."/>
            <person name="Jiang Y."/>
        </authorList>
    </citation>
    <scope>NUCLEOTIDE SEQUENCE [LARGE SCALE GENOMIC DNA]</scope>
    <source>
        <strain evidence="2 3">YIM 102701-2</strain>
    </source>
</reference>
<gene>
    <name evidence="2" type="ORF">EG240_07090</name>
</gene>
<dbReference type="EMBL" id="RQVQ01000013">
    <property type="protein sequence ID" value="RRJ90961.1"/>
    <property type="molecule type" value="Genomic_DNA"/>
</dbReference>
<organism evidence="2 3">
    <name type="scientific">Paenimyroides tangerinum</name>
    <dbReference type="NCBI Taxonomy" id="2488728"/>
    <lineage>
        <taxon>Bacteria</taxon>
        <taxon>Pseudomonadati</taxon>
        <taxon>Bacteroidota</taxon>
        <taxon>Flavobacteriia</taxon>
        <taxon>Flavobacteriales</taxon>
        <taxon>Flavobacteriaceae</taxon>
        <taxon>Paenimyroides</taxon>
    </lineage>
</organism>
<comment type="caution">
    <text evidence="2">The sequence shown here is derived from an EMBL/GenBank/DDBJ whole genome shotgun (WGS) entry which is preliminary data.</text>
</comment>
<sequence>MTMKEWNKGDKVAVLDDAMEGVVIAFKNDEITIETTDGFELSFRSNELIKIGDTSEINRASKISDIEQAKVQKVTKNHHRVNTEKKSKKDDFVLEIDLHIEKLVKSFKHMNNFDILNLQIDTARGQLEFAIRNRIPRIVFIHGMGEGVLKEELDFLFGRYSEISFQDANYRKYGLGATEVFLKQSALI</sequence>
<dbReference type="Proteomes" id="UP000275719">
    <property type="component" value="Unassembled WGS sequence"/>
</dbReference>
<protein>
    <submittedName>
        <fullName evidence="2">DNA mismatch repair protein MutS</fullName>
    </submittedName>
</protein>
<dbReference type="InterPro" id="IPR036063">
    <property type="entry name" value="Smr_dom_sf"/>
</dbReference>
<accession>A0A3P3W6Z8</accession>
<dbReference type="Pfam" id="PF01713">
    <property type="entry name" value="Smr"/>
    <property type="match status" value="1"/>
</dbReference>
<dbReference type="AlphaFoldDB" id="A0A3P3W6Z8"/>